<accession>A0A7S1M495</accession>
<proteinExistence type="predicted"/>
<evidence type="ECO:0000313" key="1">
    <source>
        <dbReference type="EMBL" id="CAD9121663.1"/>
    </source>
</evidence>
<protein>
    <submittedName>
        <fullName evidence="1">Uncharacterized protein</fullName>
    </submittedName>
</protein>
<reference evidence="1" key="1">
    <citation type="submission" date="2021-01" db="EMBL/GenBank/DDBJ databases">
        <authorList>
            <person name="Corre E."/>
            <person name="Pelletier E."/>
            <person name="Niang G."/>
            <person name="Scheremetjew M."/>
            <person name="Finn R."/>
            <person name="Kale V."/>
            <person name="Holt S."/>
            <person name="Cochrane G."/>
            <person name="Meng A."/>
            <person name="Brown T."/>
            <person name="Cohen L."/>
        </authorList>
    </citation>
    <scope>NUCLEOTIDE SEQUENCE</scope>
    <source>
        <strain evidence="1">CCAP 1951/1</strain>
    </source>
</reference>
<sequence>MGGWDHLLAPIVVSYILLNLPATLYEIEAYYRRGGQVMFDCMRDDTWNKCLISYSDFWIYLKRYLDRPKSEAGKAYYAYLDWSAAPIDKGIYMYRRRMAKFAREQSRWKIMIYGPFRFNWKDAHNKMWLRGDDAAALRFPLWGEGGEDRARAEYAKAKEDGYGKYWHYQKKVLRKIRAEQEARRQAAAAAAQA</sequence>
<dbReference type="AlphaFoldDB" id="A0A7S1M495"/>
<gene>
    <name evidence="1" type="ORF">NDES1114_LOCUS17693</name>
</gene>
<name>A0A7S1M495_NEODS</name>
<organism evidence="1">
    <name type="scientific">Neobodo designis</name>
    <name type="common">Flagellated protozoan</name>
    <name type="synonym">Bodo designis</name>
    <dbReference type="NCBI Taxonomy" id="312471"/>
    <lineage>
        <taxon>Eukaryota</taxon>
        <taxon>Discoba</taxon>
        <taxon>Euglenozoa</taxon>
        <taxon>Kinetoplastea</taxon>
        <taxon>Metakinetoplastina</taxon>
        <taxon>Neobodonida</taxon>
        <taxon>Neobodo</taxon>
    </lineage>
</organism>
<dbReference type="EMBL" id="HBGF01026725">
    <property type="protein sequence ID" value="CAD9121663.1"/>
    <property type="molecule type" value="Transcribed_RNA"/>
</dbReference>